<evidence type="ECO:0000313" key="2">
    <source>
        <dbReference type="Proteomes" id="UP001515480"/>
    </source>
</evidence>
<proteinExistence type="predicted"/>
<dbReference type="InterPro" id="IPR029058">
    <property type="entry name" value="AB_hydrolase_fold"/>
</dbReference>
<dbReference type="SUPFAM" id="SSF53474">
    <property type="entry name" value="alpha/beta-Hydrolases"/>
    <property type="match status" value="1"/>
</dbReference>
<name>A0AB34IMM5_PRYPA</name>
<dbReference type="Gene3D" id="3.40.50.1820">
    <property type="entry name" value="alpha/beta hydrolase"/>
    <property type="match status" value="1"/>
</dbReference>
<evidence type="ECO:0008006" key="3">
    <source>
        <dbReference type="Google" id="ProtNLM"/>
    </source>
</evidence>
<keyword evidence="2" id="KW-1185">Reference proteome</keyword>
<dbReference type="Proteomes" id="UP001515480">
    <property type="component" value="Unassembled WGS sequence"/>
</dbReference>
<dbReference type="EMBL" id="JBGBPQ010000022">
    <property type="protein sequence ID" value="KAL1503119.1"/>
    <property type="molecule type" value="Genomic_DNA"/>
</dbReference>
<accession>A0AB34IMM5</accession>
<evidence type="ECO:0000313" key="1">
    <source>
        <dbReference type="EMBL" id="KAL1503119.1"/>
    </source>
</evidence>
<comment type="caution">
    <text evidence="1">The sequence shown here is derived from an EMBL/GenBank/DDBJ whole genome shotgun (WGS) entry which is preliminary data.</text>
</comment>
<sequence length="367" mass="38778">MWLPLLAVGMAAVGVPRRGALLGAPTLRLMAGAAATRATSSAVEHELRHVDVAGVAVPVAIWRPARPDSAAPPAVYPYRIDIGKIAARLRVGWLAWLPRFQYDLPCGAAEASDGRRARDGDAILFAHGFLGSVYDFAHAAEALAADGFVVAAPELPESLSASYVAAEGMSREQIVAATRALVAPSSRWGIFGHSAGAATSLLQPGRYELGRAALAGGTRLLSDRSRPRDPVFLCSSNGDGCMRFFAPGVVDLRPTLVGGGAASGGTLHLFERLEDAYAVPSRPPPVAAFVFAEDNTPLPLPCHISFLWREVNDAMCSLLGPLLPLARALGLFVLDFDVYLKTRDADKTAAQVVPALRRFFLASSSTT</sequence>
<organism evidence="1 2">
    <name type="scientific">Prymnesium parvum</name>
    <name type="common">Toxic golden alga</name>
    <dbReference type="NCBI Taxonomy" id="97485"/>
    <lineage>
        <taxon>Eukaryota</taxon>
        <taxon>Haptista</taxon>
        <taxon>Haptophyta</taxon>
        <taxon>Prymnesiophyceae</taxon>
        <taxon>Prymnesiales</taxon>
        <taxon>Prymnesiaceae</taxon>
        <taxon>Prymnesium</taxon>
    </lineage>
</organism>
<protein>
    <recommendedName>
        <fullName evidence="3">1-alkyl-2-acetylglycerophosphocholine esterase</fullName>
    </recommendedName>
</protein>
<gene>
    <name evidence="1" type="ORF">AB1Y20_011182</name>
</gene>
<dbReference type="AlphaFoldDB" id="A0AB34IMM5"/>
<reference evidence="1 2" key="1">
    <citation type="journal article" date="2024" name="Science">
        <title>Giant polyketide synthase enzymes in the biosynthesis of giant marine polyether toxins.</title>
        <authorList>
            <person name="Fallon T.R."/>
            <person name="Shende V.V."/>
            <person name="Wierzbicki I.H."/>
            <person name="Pendleton A.L."/>
            <person name="Watervoot N.F."/>
            <person name="Auber R.P."/>
            <person name="Gonzalez D.J."/>
            <person name="Wisecaver J.H."/>
            <person name="Moore B.S."/>
        </authorList>
    </citation>
    <scope>NUCLEOTIDE SEQUENCE [LARGE SCALE GENOMIC DNA]</scope>
    <source>
        <strain evidence="1 2">12B1</strain>
    </source>
</reference>